<dbReference type="EMBL" id="RBWU01000002">
    <property type="protein sequence ID" value="RKS76496.1"/>
    <property type="molecule type" value="Genomic_DNA"/>
</dbReference>
<evidence type="ECO:0000256" key="1">
    <source>
        <dbReference type="SAM" id="MobiDB-lite"/>
    </source>
</evidence>
<feature type="region of interest" description="Disordered" evidence="1">
    <location>
        <begin position="102"/>
        <end position="123"/>
    </location>
</feature>
<reference evidence="2 3" key="1">
    <citation type="submission" date="2018-10" db="EMBL/GenBank/DDBJ databases">
        <title>Genomic Encyclopedia of Archaeal and Bacterial Type Strains, Phase II (KMG-II): from individual species to whole genera.</title>
        <authorList>
            <person name="Goeker M."/>
        </authorList>
    </citation>
    <scope>NUCLEOTIDE SEQUENCE [LARGE SCALE GENOMIC DNA]</scope>
    <source>
        <strain evidence="2 3">DSM 43383</strain>
    </source>
</reference>
<gene>
    <name evidence="2" type="ORF">BZB76_1852</name>
</gene>
<dbReference type="AlphaFoldDB" id="A0A495QSK5"/>
<feature type="compositionally biased region" description="Polar residues" evidence="1">
    <location>
        <begin position="64"/>
        <end position="73"/>
    </location>
</feature>
<comment type="caution">
    <text evidence="2">The sequence shown here is derived from an EMBL/GenBank/DDBJ whole genome shotgun (WGS) entry which is preliminary data.</text>
</comment>
<organism evidence="2 3">
    <name type="scientific">Actinomadura pelletieri DSM 43383</name>
    <dbReference type="NCBI Taxonomy" id="1120940"/>
    <lineage>
        <taxon>Bacteria</taxon>
        <taxon>Bacillati</taxon>
        <taxon>Actinomycetota</taxon>
        <taxon>Actinomycetes</taxon>
        <taxon>Streptosporangiales</taxon>
        <taxon>Thermomonosporaceae</taxon>
        <taxon>Actinomadura</taxon>
    </lineage>
</organism>
<evidence type="ECO:0000313" key="2">
    <source>
        <dbReference type="EMBL" id="RKS76496.1"/>
    </source>
</evidence>
<sequence>MFGMAAGVRDGSRTLRLDRGSAGGRVRHASFTPGIWLRTANDIQRHPTVVGCRNTGQGNLGQRRPTTANSSVGRTRVRFPPPPLGPGASVVSDFVAFPAGPSSFHPGGAPRTPDAGAPPPHPQPVRVVGWVPAVPTAALDVSDFVAFRIGHAHPGRPWPPDVGTRPPRPLPVRVVGWVPAVPTAAQSVSDSYAGRPLGKDWRPVSLVVRVAGHRCIAGFSLRLARTVRRENLDADREDAKPLPFRLVDAADHAEEFRSEARDSTY</sequence>
<proteinExistence type="predicted"/>
<evidence type="ECO:0000313" key="3">
    <source>
        <dbReference type="Proteomes" id="UP000274601"/>
    </source>
</evidence>
<feature type="compositionally biased region" description="Low complexity" evidence="1">
    <location>
        <begin position="106"/>
        <end position="115"/>
    </location>
</feature>
<dbReference type="Proteomes" id="UP000274601">
    <property type="component" value="Unassembled WGS sequence"/>
</dbReference>
<protein>
    <submittedName>
        <fullName evidence="2">Uncharacterized protein</fullName>
    </submittedName>
</protein>
<feature type="region of interest" description="Disordered" evidence="1">
    <location>
        <begin position="53"/>
        <end position="75"/>
    </location>
</feature>
<accession>A0A495QSK5</accession>
<keyword evidence="3" id="KW-1185">Reference proteome</keyword>
<name>A0A495QSK5_9ACTN</name>